<feature type="compositionally biased region" description="Basic residues" evidence="1">
    <location>
        <begin position="1"/>
        <end position="22"/>
    </location>
</feature>
<name>A0A9R0D1G0_SPOFR</name>
<evidence type="ECO:0000313" key="3">
    <source>
        <dbReference type="RefSeq" id="XP_035436841.2"/>
    </source>
</evidence>
<protein>
    <submittedName>
        <fullName evidence="3">Uncharacterized protein LOC118267138</fullName>
    </submittedName>
</protein>
<feature type="compositionally biased region" description="Basic and acidic residues" evidence="1">
    <location>
        <begin position="49"/>
        <end position="62"/>
    </location>
</feature>
<evidence type="ECO:0000313" key="2">
    <source>
        <dbReference type="Proteomes" id="UP000829999"/>
    </source>
</evidence>
<evidence type="ECO:0000256" key="1">
    <source>
        <dbReference type="SAM" id="MobiDB-lite"/>
    </source>
</evidence>
<dbReference type="AlphaFoldDB" id="A0A9R0D1G0"/>
<feature type="region of interest" description="Disordered" evidence="1">
    <location>
        <begin position="1"/>
        <end position="81"/>
    </location>
</feature>
<sequence length="161" mass="19044">MPRRRKSNLSRRTRAATKRRNVKKEFTDEELASAREKNRLSTARYRASRTQEEKEKAREKAKLAMRRRRAGRKDQQRLRSFSSDASSDILIPIDVCDNDILQRIETGSKVPTSKKIKDQEMTENDLRQAFEELKCKNLANNHTKYFITSERATYLIYINKF</sequence>
<dbReference type="Proteomes" id="UP000829999">
    <property type="component" value="Chromosome 23"/>
</dbReference>
<gene>
    <name evidence="3" type="primary">LOC118267138</name>
</gene>
<organism evidence="2 3">
    <name type="scientific">Spodoptera frugiperda</name>
    <name type="common">Fall armyworm</name>
    <dbReference type="NCBI Taxonomy" id="7108"/>
    <lineage>
        <taxon>Eukaryota</taxon>
        <taxon>Metazoa</taxon>
        <taxon>Ecdysozoa</taxon>
        <taxon>Arthropoda</taxon>
        <taxon>Hexapoda</taxon>
        <taxon>Insecta</taxon>
        <taxon>Pterygota</taxon>
        <taxon>Neoptera</taxon>
        <taxon>Endopterygota</taxon>
        <taxon>Lepidoptera</taxon>
        <taxon>Glossata</taxon>
        <taxon>Ditrysia</taxon>
        <taxon>Noctuoidea</taxon>
        <taxon>Noctuidae</taxon>
        <taxon>Amphipyrinae</taxon>
        <taxon>Spodoptera</taxon>
    </lineage>
</organism>
<proteinExistence type="predicted"/>
<dbReference type="GeneID" id="118267138"/>
<keyword evidence="2" id="KW-1185">Reference proteome</keyword>
<reference evidence="3" key="1">
    <citation type="submission" date="2025-08" db="UniProtKB">
        <authorList>
            <consortium name="RefSeq"/>
        </authorList>
    </citation>
    <scope>IDENTIFICATION</scope>
    <source>
        <tissue evidence="3">Whole larval tissue</tissue>
    </source>
</reference>
<accession>A0A9R0D1G0</accession>
<dbReference type="RefSeq" id="XP_035436841.2">
    <property type="nucleotide sequence ID" value="XM_035580948.2"/>
</dbReference>